<feature type="non-terminal residue" evidence="1">
    <location>
        <position position="1"/>
    </location>
</feature>
<dbReference type="AlphaFoldDB" id="A0ABD2Q7S9"/>
<proteinExistence type="predicted"/>
<organism evidence="1 2">
    <name type="scientific">Cichlidogyrus casuarinus</name>
    <dbReference type="NCBI Taxonomy" id="1844966"/>
    <lineage>
        <taxon>Eukaryota</taxon>
        <taxon>Metazoa</taxon>
        <taxon>Spiralia</taxon>
        <taxon>Lophotrochozoa</taxon>
        <taxon>Platyhelminthes</taxon>
        <taxon>Monogenea</taxon>
        <taxon>Monopisthocotylea</taxon>
        <taxon>Dactylogyridea</taxon>
        <taxon>Ancyrocephalidae</taxon>
        <taxon>Cichlidogyrus</taxon>
    </lineage>
</organism>
<gene>
    <name evidence="1" type="ORF">Ciccas_005751</name>
</gene>
<comment type="caution">
    <text evidence="1">The sequence shown here is derived from an EMBL/GenBank/DDBJ whole genome shotgun (WGS) entry which is preliminary data.</text>
</comment>
<dbReference type="EMBL" id="JBJKFK010000706">
    <property type="protein sequence ID" value="KAL3315617.1"/>
    <property type="molecule type" value="Genomic_DNA"/>
</dbReference>
<sequence length="68" mass="7952">SKKAQLAIDENFPEAVDMFRMAGWGLMRNGVTAIDAQFLQTNVVDPTLCYKKWPREVFNPEKQFCHRY</sequence>
<name>A0ABD2Q7S9_9PLAT</name>
<evidence type="ECO:0000313" key="2">
    <source>
        <dbReference type="Proteomes" id="UP001626550"/>
    </source>
</evidence>
<dbReference type="Proteomes" id="UP001626550">
    <property type="component" value="Unassembled WGS sequence"/>
</dbReference>
<dbReference type="SUPFAM" id="SSF50494">
    <property type="entry name" value="Trypsin-like serine proteases"/>
    <property type="match status" value="1"/>
</dbReference>
<keyword evidence="2" id="KW-1185">Reference proteome</keyword>
<reference evidence="1 2" key="1">
    <citation type="submission" date="2024-11" db="EMBL/GenBank/DDBJ databases">
        <title>Adaptive evolution of stress response genes in parasites aligns with host niche diversity.</title>
        <authorList>
            <person name="Hahn C."/>
            <person name="Resl P."/>
        </authorList>
    </citation>
    <scope>NUCLEOTIDE SEQUENCE [LARGE SCALE GENOMIC DNA]</scope>
    <source>
        <strain evidence="1">EGGRZ-B1_66</strain>
        <tissue evidence="1">Body</tissue>
    </source>
</reference>
<dbReference type="InterPro" id="IPR009003">
    <property type="entry name" value="Peptidase_S1_PA"/>
</dbReference>
<protein>
    <submittedName>
        <fullName evidence="1">Uncharacterized protein</fullName>
    </submittedName>
</protein>
<evidence type="ECO:0000313" key="1">
    <source>
        <dbReference type="EMBL" id="KAL3315617.1"/>
    </source>
</evidence>
<accession>A0ABD2Q7S9</accession>